<feature type="signal peptide" evidence="2">
    <location>
        <begin position="1"/>
        <end position="22"/>
    </location>
</feature>
<evidence type="ECO:0000313" key="3">
    <source>
        <dbReference type="EMBL" id="KYG10863.1"/>
    </source>
</evidence>
<feature type="chain" id="PRO_5007570109" description="Secreted protein" evidence="2">
    <location>
        <begin position="23"/>
        <end position="237"/>
    </location>
</feature>
<sequence length="237" mass="24564">MKARSAIACALAAWLAGCQVVAPLPGEGGEGTLATDGGSVETDAGDAGQDSQPPPAATPPPPTPPPPQQQIGPCEIAECSTHCVASMDRCELAPQYPSVEACCTVCEAMPSPAGYAACRPVETGDPAGCTDAGPLGPDGADGCAGRCETLCTLYAALCPLRVPDLETCTVMCSVWPAPDAFNACSRLRAEGTLDCRMQQIFAALDEDLDEKKRDELCRDIVQGRCRDPKCEDGDDDD</sequence>
<name>A0A150U1R2_SORCE</name>
<proteinExistence type="predicted"/>
<feature type="region of interest" description="Disordered" evidence="1">
    <location>
        <begin position="26"/>
        <end position="71"/>
    </location>
</feature>
<gene>
    <name evidence="3" type="ORF">BE21_09595</name>
</gene>
<keyword evidence="2" id="KW-0732">Signal</keyword>
<dbReference type="AlphaFoldDB" id="A0A150U1R2"/>
<protein>
    <recommendedName>
        <fullName evidence="5">Secreted protein</fullName>
    </recommendedName>
</protein>
<dbReference type="PROSITE" id="PS51257">
    <property type="entry name" value="PROKAR_LIPOPROTEIN"/>
    <property type="match status" value="1"/>
</dbReference>
<dbReference type="EMBL" id="JEME01000192">
    <property type="protein sequence ID" value="KYG10863.1"/>
    <property type="molecule type" value="Genomic_DNA"/>
</dbReference>
<organism evidence="3 4">
    <name type="scientific">Sorangium cellulosum</name>
    <name type="common">Polyangium cellulosum</name>
    <dbReference type="NCBI Taxonomy" id="56"/>
    <lineage>
        <taxon>Bacteria</taxon>
        <taxon>Pseudomonadati</taxon>
        <taxon>Myxococcota</taxon>
        <taxon>Polyangia</taxon>
        <taxon>Polyangiales</taxon>
        <taxon>Polyangiaceae</taxon>
        <taxon>Sorangium</taxon>
    </lineage>
</organism>
<reference evidence="3 4" key="1">
    <citation type="submission" date="2014-02" db="EMBL/GenBank/DDBJ databases">
        <title>The small core and large imbalanced accessory genome model reveals a collaborative survival strategy of Sorangium cellulosum strains in nature.</title>
        <authorList>
            <person name="Han K."/>
            <person name="Peng R."/>
            <person name="Blom J."/>
            <person name="Li Y.-Z."/>
        </authorList>
    </citation>
    <scope>NUCLEOTIDE SEQUENCE [LARGE SCALE GENOMIC DNA]</scope>
    <source>
        <strain evidence="3 4">So0007-03</strain>
    </source>
</reference>
<accession>A0A150U1R2</accession>
<evidence type="ECO:0000256" key="1">
    <source>
        <dbReference type="SAM" id="MobiDB-lite"/>
    </source>
</evidence>
<comment type="caution">
    <text evidence="3">The sequence shown here is derived from an EMBL/GenBank/DDBJ whole genome shotgun (WGS) entry which is preliminary data.</text>
</comment>
<evidence type="ECO:0000256" key="2">
    <source>
        <dbReference type="SAM" id="SignalP"/>
    </source>
</evidence>
<evidence type="ECO:0008006" key="5">
    <source>
        <dbReference type="Google" id="ProtNLM"/>
    </source>
</evidence>
<dbReference type="Proteomes" id="UP000075502">
    <property type="component" value="Unassembled WGS sequence"/>
</dbReference>
<evidence type="ECO:0000313" key="4">
    <source>
        <dbReference type="Proteomes" id="UP000075502"/>
    </source>
</evidence>
<feature type="compositionally biased region" description="Pro residues" evidence="1">
    <location>
        <begin position="52"/>
        <end position="68"/>
    </location>
</feature>